<sequence length="549" mass="61082">MRRLLFLLWISSLPCFAQTLEKGVKLNGSLSIGAAYYTGNGINARRPPFNWYLSGAPTLTLFGISMPFSLVVSDQDRRFSQPFNQYGVSPRYKWATIHAGYRNVRFGEFTLNGANMLGGGFEINPGKLRLGAMYGRLNRAVNADSIDSYGSLGYIRATYKRMGYAAKVGFGTSNRFIDLSVFGARDDSTSIAPTSLVNPEQNLATGLKSHLGFFQNRLQIDLDAGISFLTRNTNLNQLLDSANNPLLRQASKFIKVNASSGFFTAWQGQVNYSTRWGNLRTEYKKIDPGYRTLGAYYFQNDVEQITLSPSFQVLKGRLGFNLSYGAGRDNLNNKRISTTVRQVYSANLNIVASNQLNINLDYSNFGVSQNKGYGDLFNDTTAIQVINNNLGGVISFRPASQHQLTISTFVQNTNDLNRFTESFSESNSLLGSLSYSINNTAQKWNANAAISYNNTRTDTREILLISPTISASKVLDKWRFSLTENFQLRSSDGSKEGHTSSTNLSVAYRLEKHSILWGASYMSNKYSSESIGSANFSEFRSNLSYTLSF</sequence>
<dbReference type="eggNOG" id="COG3188">
    <property type="taxonomic scope" value="Bacteria"/>
</dbReference>
<dbReference type="Proteomes" id="UP000007435">
    <property type="component" value="Chromosome"/>
</dbReference>
<protein>
    <recommendedName>
        <fullName evidence="4">DUF5723 domain-containing protein</fullName>
    </recommendedName>
</protein>
<name>E4RSG1_LEAB4</name>
<evidence type="ECO:0000256" key="1">
    <source>
        <dbReference type="SAM" id="SignalP"/>
    </source>
</evidence>
<reference evidence="2 3" key="2">
    <citation type="journal article" date="2011" name="Stand. Genomic Sci.">
        <title>Complete genome sequence of Leadbetterella byssophila type strain (4M15).</title>
        <authorList>
            <person name="Abt B."/>
            <person name="Teshima H."/>
            <person name="Lucas S."/>
            <person name="Lapidus A."/>
            <person name="Del Rio T.G."/>
            <person name="Nolan M."/>
            <person name="Tice H."/>
            <person name="Cheng J.F."/>
            <person name="Pitluck S."/>
            <person name="Liolios K."/>
            <person name="Pagani I."/>
            <person name="Ivanova N."/>
            <person name="Mavromatis K."/>
            <person name="Pati A."/>
            <person name="Tapia R."/>
            <person name="Han C."/>
            <person name="Goodwin L."/>
            <person name="Chen A."/>
            <person name="Palaniappan K."/>
            <person name="Land M."/>
            <person name="Hauser L."/>
            <person name="Chang Y.J."/>
            <person name="Jeffries C.D."/>
            <person name="Rohde M."/>
            <person name="Goker M."/>
            <person name="Tindall B.J."/>
            <person name="Detter J.C."/>
            <person name="Woyke T."/>
            <person name="Bristow J."/>
            <person name="Eisen J.A."/>
            <person name="Markowitz V."/>
            <person name="Hugenholtz P."/>
            <person name="Klenk H.P."/>
            <person name="Kyrpides N.C."/>
        </authorList>
    </citation>
    <scope>NUCLEOTIDE SEQUENCE [LARGE SCALE GENOMIC DNA]</scope>
    <source>
        <strain evidence="3">DSM 17132 / JCM 16389 / KACC 11308 / NBRC 106382 / 4M15</strain>
    </source>
</reference>
<reference key="1">
    <citation type="submission" date="2010-11" db="EMBL/GenBank/DDBJ databases">
        <title>The complete genome of Leadbetterella byssophila DSM 17132.</title>
        <authorList>
            <consortium name="US DOE Joint Genome Institute (JGI-PGF)"/>
            <person name="Lucas S."/>
            <person name="Copeland A."/>
            <person name="Lapidus A."/>
            <person name="Glavina del Rio T."/>
            <person name="Dalin E."/>
            <person name="Tice H."/>
            <person name="Bruce D."/>
            <person name="Goodwin L."/>
            <person name="Pitluck S."/>
            <person name="Kyrpides N."/>
            <person name="Mavromatis K."/>
            <person name="Ivanova N."/>
            <person name="Teshima H."/>
            <person name="Brettin T."/>
            <person name="Detter J.C."/>
            <person name="Han C."/>
            <person name="Tapia R."/>
            <person name="Land M."/>
            <person name="Hauser L."/>
            <person name="Markowitz V."/>
            <person name="Cheng J.-F."/>
            <person name="Hugenholtz P."/>
            <person name="Woyke T."/>
            <person name="Wu D."/>
            <person name="Tindall B."/>
            <person name="Pomrenke H.G."/>
            <person name="Brambilla E."/>
            <person name="Klenk H.-P."/>
            <person name="Eisen J.A."/>
        </authorList>
    </citation>
    <scope>NUCLEOTIDE SEQUENCE [LARGE SCALE GENOMIC DNA]</scope>
    <source>
        <strain>DSM 17132</strain>
    </source>
</reference>
<gene>
    <name evidence="2" type="ordered locus">Lbys_2001</name>
</gene>
<dbReference type="SUPFAM" id="SSF56935">
    <property type="entry name" value="Porins"/>
    <property type="match status" value="1"/>
</dbReference>
<evidence type="ECO:0000313" key="2">
    <source>
        <dbReference type="EMBL" id="ADQ17697.1"/>
    </source>
</evidence>
<keyword evidence="1" id="KW-0732">Signal</keyword>
<evidence type="ECO:0008006" key="4">
    <source>
        <dbReference type="Google" id="ProtNLM"/>
    </source>
</evidence>
<feature type="chain" id="PRO_5003186895" description="DUF5723 domain-containing protein" evidence="1">
    <location>
        <begin position="18"/>
        <end position="549"/>
    </location>
</feature>
<keyword evidence="3" id="KW-1185">Reference proteome</keyword>
<proteinExistence type="predicted"/>
<dbReference type="EMBL" id="CP002305">
    <property type="protein sequence ID" value="ADQ17697.1"/>
    <property type="molecule type" value="Genomic_DNA"/>
</dbReference>
<dbReference type="HOGENOM" id="CLU_018236_0_0_10"/>
<evidence type="ECO:0000313" key="3">
    <source>
        <dbReference type="Proteomes" id="UP000007435"/>
    </source>
</evidence>
<dbReference type="AlphaFoldDB" id="E4RSG1"/>
<organism evidence="2 3">
    <name type="scientific">Leadbetterella byssophila (strain DSM 17132 / JCM 16389 / KACC 11308 / NBRC 106382 / 4M15)</name>
    <dbReference type="NCBI Taxonomy" id="649349"/>
    <lineage>
        <taxon>Bacteria</taxon>
        <taxon>Pseudomonadati</taxon>
        <taxon>Bacteroidota</taxon>
        <taxon>Cytophagia</taxon>
        <taxon>Cytophagales</taxon>
        <taxon>Leadbetterellaceae</taxon>
        <taxon>Leadbetterella</taxon>
    </lineage>
</organism>
<dbReference type="STRING" id="649349.Lbys_2001"/>
<feature type="signal peptide" evidence="1">
    <location>
        <begin position="1"/>
        <end position="17"/>
    </location>
</feature>
<accession>E4RSG1</accession>
<dbReference type="RefSeq" id="WP_013408743.1">
    <property type="nucleotide sequence ID" value="NC_014655.1"/>
</dbReference>
<dbReference type="OrthoDB" id="1091532at2"/>
<dbReference type="KEGG" id="lby:Lbys_2001"/>